<keyword evidence="5" id="KW-1133">Transmembrane helix</keyword>
<dbReference type="EC" id="3.1.1.n2" evidence="3"/>
<protein>
    <recommendedName>
        <fullName evidence="3">protein-S-isoprenylcysteine alpha-carbonyl methylesterase</fullName>
        <ecNumber evidence="3">3.1.1.n2</ecNumber>
    </recommendedName>
</protein>
<dbReference type="InterPro" id="IPR050300">
    <property type="entry name" value="GDXG_lipolytic_enzyme"/>
</dbReference>
<feature type="transmembrane region" description="Helical" evidence="5">
    <location>
        <begin position="134"/>
        <end position="154"/>
    </location>
</feature>
<feature type="domain" description="BD-FAE-like" evidence="6">
    <location>
        <begin position="124"/>
        <end position="335"/>
    </location>
</feature>
<comment type="caution">
    <text evidence="7">The sequence shown here is derived from an EMBL/GenBank/DDBJ whole genome shotgun (WGS) entry which is preliminary data.</text>
</comment>
<gene>
    <name evidence="7" type="ORF">CEUSTIGMA_g8041.t1</name>
</gene>
<comment type="catalytic activity">
    <reaction evidence="4">
        <text>[protein]-C-terminal S-[(2E,6E)-farnesyl]-L-cysteine methyl ester + H2O = [protein]-C-terminal S-[(2E,6E)-farnesyl]-L-cysteine + methanol + H(+)</text>
        <dbReference type="Rhea" id="RHEA:48520"/>
        <dbReference type="Rhea" id="RHEA-COMP:12125"/>
        <dbReference type="Rhea" id="RHEA-COMP:12126"/>
        <dbReference type="ChEBI" id="CHEBI:15377"/>
        <dbReference type="ChEBI" id="CHEBI:15378"/>
        <dbReference type="ChEBI" id="CHEBI:17790"/>
        <dbReference type="ChEBI" id="CHEBI:90510"/>
        <dbReference type="ChEBI" id="CHEBI:90511"/>
        <dbReference type="EC" id="3.1.1.n2"/>
    </reaction>
</comment>
<accession>A0A250XC24</accession>
<keyword evidence="5" id="KW-0472">Membrane</keyword>
<dbReference type="InterPro" id="IPR029058">
    <property type="entry name" value="AB_hydrolase_fold"/>
</dbReference>
<evidence type="ECO:0000256" key="1">
    <source>
        <dbReference type="ARBA" id="ARBA00022801"/>
    </source>
</evidence>
<keyword evidence="1" id="KW-0378">Hydrolase</keyword>
<comment type="similarity">
    <text evidence="2">Belongs to the AB hydrolase superfamily. Isoprenylcysteine methylesterase family.</text>
</comment>
<organism evidence="7 8">
    <name type="scientific">Chlamydomonas eustigma</name>
    <dbReference type="NCBI Taxonomy" id="1157962"/>
    <lineage>
        <taxon>Eukaryota</taxon>
        <taxon>Viridiplantae</taxon>
        <taxon>Chlorophyta</taxon>
        <taxon>core chlorophytes</taxon>
        <taxon>Chlorophyceae</taxon>
        <taxon>CS clade</taxon>
        <taxon>Chlamydomonadales</taxon>
        <taxon>Chlamydomonadaceae</taxon>
        <taxon>Chlamydomonas</taxon>
    </lineage>
</organism>
<evidence type="ECO:0000259" key="6">
    <source>
        <dbReference type="Pfam" id="PF20434"/>
    </source>
</evidence>
<dbReference type="GO" id="GO:0016787">
    <property type="term" value="F:hydrolase activity"/>
    <property type="evidence" value="ECO:0007669"/>
    <property type="project" value="UniProtKB-KW"/>
</dbReference>
<keyword evidence="8" id="KW-1185">Reference proteome</keyword>
<evidence type="ECO:0000256" key="3">
    <source>
        <dbReference type="ARBA" id="ARBA00038928"/>
    </source>
</evidence>
<name>A0A250XC24_9CHLO</name>
<dbReference type="EMBL" id="BEGY01000054">
    <property type="protein sequence ID" value="GAX80606.1"/>
    <property type="molecule type" value="Genomic_DNA"/>
</dbReference>
<dbReference type="InterPro" id="IPR049492">
    <property type="entry name" value="BD-FAE-like_dom"/>
</dbReference>
<dbReference type="STRING" id="1157962.A0A250XC24"/>
<dbReference type="PANTHER" id="PTHR48081">
    <property type="entry name" value="AB HYDROLASE SUPERFAMILY PROTEIN C4A8.06C"/>
    <property type="match status" value="1"/>
</dbReference>
<evidence type="ECO:0000256" key="2">
    <source>
        <dbReference type="ARBA" id="ARBA00038028"/>
    </source>
</evidence>
<evidence type="ECO:0000256" key="4">
    <source>
        <dbReference type="ARBA" id="ARBA00049507"/>
    </source>
</evidence>
<dbReference type="PANTHER" id="PTHR48081:SF33">
    <property type="entry name" value="KYNURENINE FORMAMIDASE"/>
    <property type="match status" value="1"/>
</dbReference>
<reference evidence="7 8" key="1">
    <citation type="submission" date="2017-08" db="EMBL/GenBank/DDBJ databases">
        <title>Acidophilic green algal genome provides insights into adaptation to an acidic environment.</title>
        <authorList>
            <person name="Hirooka S."/>
            <person name="Hirose Y."/>
            <person name="Kanesaki Y."/>
            <person name="Higuchi S."/>
            <person name="Fujiwara T."/>
            <person name="Onuma R."/>
            <person name="Era A."/>
            <person name="Ohbayashi R."/>
            <person name="Uzuka A."/>
            <person name="Nozaki H."/>
            <person name="Yoshikawa H."/>
            <person name="Miyagishima S.Y."/>
        </authorList>
    </citation>
    <scope>NUCLEOTIDE SEQUENCE [LARGE SCALE GENOMIC DNA]</scope>
    <source>
        <strain evidence="7 8">NIES-2499</strain>
    </source>
</reference>
<dbReference type="SUPFAM" id="SSF53474">
    <property type="entry name" value="alpha/beta-Hydrolases"/>
    <property type="match status" value="1"/>
</dbReference>
<sequence length="470" mass="51447">MEGYAMSFCEAAGMRHLNQIIEHMPLMMSVLDPGLKAVKDGEEVFLISHLSLWGASKQAWTLTKLAFQLLSYLGVGWKWSLAVFQMVIYVTLLLPGFIQMVFFYIFSPRLTKHILYGSGPRQQLDLYMPPNKSAAHPVVIFITGGAWTIGYKAWGALLARRLSDQGVIVVCLDYRNFPQGTALQMLQDVNHGIAWVCRNIGDHCGDPDRVFIVGHSAGAHLGSLALFRQAERAMLGDQVLGAEPGWSPTSVRGFIGISGAYDLSKLSEHLHRRGLYRNLFKQIMSIDGQTAYSQLSPLDVVKSWGRALLPHITLIHGMSDKSAPHECSQELYDQLREDGVPCALRLIRNKGHTSFLIEDPMRGGRDILCDMLLQVIGAGHLDGCSGGSFCNSRLVGRPTTRSGGPGEIGSCDNFVPSTASSFAMLPIGAMEGLTSRASSVHISVSAQSEYRYPTLCPAILCSVASRVCPF</sequence>
<dbReference type="Pfam" id="PF20434">
    <property type="entry name" value="BD-FAE"/>
    <property type="match status" value="1"/>
</dbReference>
<dbReference type="Proteomes" id="UP000232323">
    <property type="component" value="Unassembled WGS sequence"/>
</dbReference>
<dbReference type="Gene3D" id="3.40.50.1820">
    <property type="entry name" value="alpha/beta hydrolase"/>
    <property type="match status" value="1"/>
</dbReference>
<keyword evidence="5" id="KW-0812">Transmembrane</keyword>
<evidence type="ECO:0000256" key="5">
    <source>
        <dbReference type="SAM" id="Phobius"/>
    </source>
</evidence>
<dbReference type="OrthoDB" id="6495301at2759"/>
<feature type="transmembrane region" description="Helical" evidence="5">
    <location>
        <begin position="86"/>
        <end position="106"/>
    </location>
</feature>
<proteinExistence type="inferred from homology"/>
<evidence type="ECO:0000313" key="7">
    <source>
        <dbReference type="EMBL" id="GAX80606.1"/>
    </source>
</evidence>
<evidence type="ECO:0000313" key="8">
    <source>
        <dbReference type="Proteomes" id="UP000232323"/>
    </source>
</evidence>
<dbReference type="AlphaFoldDB" id="A0A250XC24"/>